<dbReference type="InterPro" id="IPR036770">
    <property type="entry name" value="Ankyrin_rpt-contain_sf"/>
</dbReference>
<dbReference type="PROSITE" id="PS50088">
    <property type="entry name" value="ANK_REPEAT"/>
    <property type="match status" value="5"/>
</dbReference>
<dbReference type="Gene3D" id="3.40.50.300">
    <property type="entry name" value="P-loop containing nucleotide triphosphate hydrolases"/>
    <property type="match status" value="1"/>
</dbReference>
<dbReference type="Pfam" id="PF12796">
    <property type="entry name" value="Ank_2"/>
    <property type="match status" value="2"/>
</dbReference>
<feature type="repeat" description="ANK" evidence="2">
    <location>
        <begin position="917"/>
        <end position="949"/>
    </location>
</feature>
<dbReference type="InterPro" id="IPR002110">
    <property type="entry name" value="Ankyrin_rpt"/>
</dbReference>
<keyword evidence="6" id="KW-1185">Reference proteome</keyword>
<dbReference type="RefSeq" id="XP_046067322.1">
    <property type="nucleotide sequence ID" value="XM_046212027.1"/>
</dbReference>
<dbReference type="PANTHER" id="PTHR10039:SF16">
    <property type="entry name" value="GPI INOSITOL-DEACYLASE"/>
    <property type="match status" value="1"/>
</dbReference>
<feature type="repeat" description="ANK" evidence="2">
    <location>
        <begin position="750"/>
        <end position="774"/>
    </location>
</feature>
<dbReference type="PANTHER" id="PTHR10039">
    <property type="entry name" value="AMELOGENIN"/>
    <property type="match status" value="1"/>
</dbReference>
<dbReference type="InterPro" id="IPR056884">
    <property type="entry name" value="NPHP3-like_N"/>
</dbReference>
<evidence type="ECO:0000256" key="2">
    <source>
        <dbReference type="PROSITE-ProRule" id="PRU00023"/>
    </source>
</evidence>
<keyword evidence="1" id="KW-0677">Repeat</keyword>
<organism evidence="5 6">
    <name type="scientific">Talaromyces proteolyticus</name>
    <dbReference type="NCBI Taxonomy" id="1131652"/>
    <lineage>
        <taxon>Eukaryota</taxon>
        <taxon>Fungi</taxon>
        <taxon>Dikarya</taxon>
        <taxon>Ascomycota</taxon>
        <taxon>Pezizomycotina</taxon>
        <taxon>Eurotiomycetes</taxon>
        <taxon>Eurotiomycetidae</taxon>
        <taxon>Eurotiales</taxon>
        <taxon>Trichocomaceae</taxon>
        <taxon>Talaromyces</taxon>
        <taxon>Talaromyces sect. Bacilispori</taxon>
    </lineage>
</organism>
<evidence type="ECO:0000313" key="6">
    <source>
        <dbReference type="Proteomes" id="UP001201262"/>
    </source>
</evidence>
<gene>
    <name evidence="5" type="ORF">BGW36DRAFT_304967</name>
</gene>
<feature type="repeat" description="ANK" evidence="2">
    <location>
        <begin position="779"/>
        <end position="811"/>
    </location>
</feature>
<dbReference type="Proteomes" id="UP001201262">
    <property type="component" value="Unassembled WGS sequence"/>
</dbReference>
<comment type="caution">
    <text evidence="5">The sequence shown here is derived from an EMBL/GenBank/DDBJ whole genome shotgun (WGS) entry which is preliminary data.</text>
</comment>
<dbReference type="Pfam" id="PF00023">
    <property type="entry name" value="Ank"/>
    <property type="match status" value="2"/>
</dbReference>
<evidence type="ECO:0000259" key="4">
    <source>
        <dbReference type="Pfam" id="PF24883"/>
    </source>
</evidence>
<dbReference type="SUPFAM" id="SSF48403">
    <property type="entry name" value="Ankyrin repeat"/>
    <property type="match status" value="1"/>
</dbReference>
<dbReference type="SMART" id="SM00248">
    <property type="entry name" value="ANK"/>
    <property type="match status" value="9"/>
</dbReference>
<evidence type="ECO:0000256" key="3">
    <source>
        <dbReference type="SAM" id="Coils"/>
    </source>
</evidence>
<keyword evidence="3" id="KW-0175">Coiled coil</keyword>
<proteinExistence type="predicted"/>
<accession>A0AAD4KM07</accession>
<name>A0AAD4KM07_9EURO</name>
<dbReference type="Gene3D" id="1.25.40.20">
    <property type="entry name" value="Ankyrin repeat-containing domain"/>
    <property type="match status" value="3"/>
</dbReference>
<evidence type="ECO:0000313" key="5">
    <source>
        <dbReference type="EMBL" id="KAH8691230.1"/>
    </source>
</evidence>
<dbReference type="GeneID" id="70242314"/>
<dbReference type="AlphaFoldDB" id="A0AAD4KM07"/>
<dbReference type="EMBL" id="JAJTJA010000012">
    <property type="protein sequence ID" value="KAH8691230.1"/>
    <property type="molecule type" value="Genomic_DNA"/>
</dbReference>
<dbReference type="Pfam" id="PF24883">
    <property type="entry name" value="NPHP3_N"/>
    <property type="match status" value="1"/>
</dbReference>
<reference evidence="5" key="1">
    <citation type="submission" date="2021-12" db="EMBL/GenBank/DDBJ databases">
        <title>Convergent genome expansion in fungi linked to evolution of root-endophyte symbiosis.</title>
        <authorList>
            <consortium name="DOE Joint Genome Institute"/>
            <person name="Ke Y.-H."/>
            <person name="Bonito G."/>
            <person name="Liao H.-L."/>
            <person name="Looney B."/>
            <person name="Rojas-Flechas A."/>
            <person name="Nash J."/>
            <person name="Hameed K."/>
            <person name="Schadt C."/>
            <person name="Martin F."/>
            <person name="Crous P.W."/>
            <person name="Miettinen O."/>
            <person name="Magnuson J.K."/>
            <person name="Labbe J."/>
            <person name="Jacobson D."/>
            <person name="Doktycz M.J."/>
            <person name="Veneault-Fourrey C."/>
            <person name="Kuo A."/>
            <person name="Mondo S."/>
            <person name="Calhoun S."/>
            <person name="Riley R."/>
            <person name="Ohm R."/>
            <person name="LaButti K."/>
            <person name="Andreopoulos B."/>
            <person name="Pangilinan J."/>
            <person name="Nolan M."/>
            <person name="Tritt A."/>
            <person name="Clum A."/>
            <person name="Lipzen A."/>
            <person name="Daum C."/>
            <person name="Barry K."/>
            <person name="Grigoriev I.V."/>
            <person name="Vilgalys R."/>
        </authorList>
    </citation>
    <scope>NUCLEOTIDE SEQUENCE</scope>
    <source>
        <strain evidence="5">PMI_201</strain>
    </source>
</reference>
<sequence length="1068" mass="119931">MQRCATIFEKLQRKLDKFKDANSAKGFRAHGKLQWERVKYPFKESTIFKLRDLLHEQKVDLTLVLESLQIDTANLFVDRLDSLDQKMERLTLNLDTVNTNIQRVRSKLELSEKNEKSRQMLQWLCSVDPSTNHEAAQSKREPGSGMWFLEGSEFNAWKVSGSVLWLNGEIGRGKTVLCSAIIEDLKSYCQVETPCQLAYFYFSFTDPRTQSAVTCISSLLRQLCENRGIPERLEILYDKKTKESRHEASFEEITYFLELIIRDIGCVFIVLDALDECLPGVDGRYRQQMIQWVYNITSSCPNVRLSFTSRSDMSSYDIVEVITRHPKLVKVSIDAAKTREDMRLHLSEQFRNHPTLRKAQEISKINISNVFLERADGMFQWVDCQLDELKSLQIVRLREVTMILSSLSSSLDEVYMRVLRSIDSRLSTEAGNALQWLCHSLQPMTIEALTEASIVNPNQSIVVNDLDRMMPEDLLKLLQGLVVTRRVRQDKQDEQLELCLSHISVKEFLLRSGIQEGPYSESRFKEEVSHRDIAANCIAYIYYYSSSAEKTGTKEDLNSFPLLYYACRFWFEHVKLAAEHGSTLTSKVIQLLQTLTVLEDCLVVYNPHQPTTSPFSKIVIQRLASPLGWAAVLGLDLVAKELLESYGGEMDEYQDESESSFHNRQKLKCEEVESLHRITGNSLMKAVYFGHEKIVRLFIEKGASVHTSWGYPDSALTLACEYERENILRILLDNGANPNGYPDEDTISIPLYIAAFVGNVAMGKLLLERGADPNGLPVPEITPLMHAAWHGNLGMCELLTESNADVNRVSDDCELPDALAAAASKGNVDIVQYLLSHHAIITENALYYSLTGLEDGPRDDHEAICKLFIAWGANVNPSVVEYDLPLTLALYNGWIDVAHLMIRNGAKIDSQDPSCLAAGNLLQAAVISGSVELVNLLLEKGIDVNAPTAEVSLFSHYEFEGPFATPLQAAAHEVRIDVVKLLLTRGADVNAFGPPYGSALGAVAAGIFERSVFMSSGQRLKLVQIGGSISKLLITNKADMESAVRLCPNQRILVILKELCGVNIAEVA</sequence>
<keyword evidence="2" id="KW-0040">ANK repeat</keyword>
<dbReference type="InterPro" id="IPR027417">
    <property type="entry name" value="P-loop_NTPase"/>
</dbReference>
<protein>
    <submittedName>
        <fullName evidence="5">Ankyrin repeat-containing domain protein</fullName>
    </submittedName>
</protein>
<feature type="repeat" description="ANK" evidence="2">
    <location>
        <begin position="965"/>
        <end position="994"/>
    </location>
</feature>
<feature type="domain" description="Nephrocystin 3-like N-terminal" evidence="4">
    <location>
        <begin position="143"/>
        <end position="310"/>
    </location>
</feature>
<dbReference type="PROSITE" id="PS50297">
    <property type="entry name" value="ANK_REP_REGION"/>
    <property type="match status" value="3"/>
</dbReference>
<feature type="repeat" description="ANK" evidence="2">
    <location>
        <begin position="881"/>
        <end position="913"/>
    </location>
</feature>
<feature type="coiled-coil region" evidence="3">
    <location>
        <begin position="80"/>
        <end position="114"/>
    </location>
</feature>
<evidence type="ECO:0000256" key="1">
    <source>
        <dbReference type="ARBA" id="ARBA00022737"/>
    </source>
</evidence>